<name>A0A0E9XXT4_ANGAN</name>
<sequence length="44" mass="5008">MLIMMKSSLQACMLQTDTGAFIPMSNSVMWMTTPWQLKPTTDCH</sequence>
<dbReference type="AlphaFoldDB" id="A0A0E9XXT4"/>
<proteinExistence type="predicted"/>
<evidence type="ECO:0000313" key="1">
    <source>
        <dbReference type="EMBL" id="JAI06504.1"/>
    </source>
</evidence>
<reference evidence="1" key="2">
    <citation type="journal article" date="2015" name="Fish Shellfish Immunol.">
        <title>Early steps in the European eel (Anguilla anguilla)-Vibrio vulnificus interaction in the gills: Role of the RtxA13 toxin.</title>
        <authorList>
            <person name="Callol A."/>
            <person name="Pajuelo D."/>
            <person name="Ebbesson L."/>
            <person name="Teles M."/>
            <person name="MacKenzie S."/>
            <person name="Amaro C."/>
        </authorList>
    </citation>
    <scope>NUCLEOTIDE SEQUENCE</scope>
</reference>
<protein>
    <submittedName>
        <fullName evidence="1">Uncharacterized protein</fullName>
    </submittedName>
</protein>
<organism evidence="1">
    <name type="scientific">Anguilla anguilla</name>
    <name type="common">European freshwater eel</name>
    <name type="synonym">Muraena anguilla</name>
    <dbReference type="NCBI Taxonomy" id="7936"/>
    <lineage>
        <taxon>Eukaryota</taxon>
        <taxon>Metazoa</taxon>
        <taxon>Chordata</taxon>
        <taxon>Craniata</taxon>
        <taxon>Vertebrata</taxon>
        <taxon>Euteleostomi</taxon>
        <taxon>Actinopterygii</taxon>
        <taxon>Neopterygii</taxon>
        <taxon>Teleostei</taxon>
        <taxon>Anguilliformes</taxon>
        <taxon>Anguillidae</taxon>
        <taxon>Anguilla</taxon>
    </lineage>
</organism>
<accession>A0A0E9XXT4</accession>
<reference evidence="1" key="1">
    <citation type="submission" date="2014-11" db="EMBL/GenBank/DDBJ databases">
        <authorList>
            <person name="Amaro Gonzalez C."/>
        </authorList>
    </citation>
    <scope>NUCLEOTIDE SEQUENCE</scope>
</reference>
<dbReference type="EMBL" id="GBXM01002074">
    <property type="protein sequence ID" value="JAI06504.1"/>
    <property type="molecule type" value="Transcribed_RNA"/>
</dbReference>